<evidence type="ECO:0000256" key="5">
    <source>
        <dbReference type="ARBA" id="ARBA00023004"/>
    </source>
</evidence>
<keyword evidence="3" id="KW-0223">Dioxygenase</keyword>
<dbReference type="GO" id="GO:0005506">
    <property type="term" value="F:iron ion binding"/>
    <property type="evidence" value="ECO:0007669"/>
    <property type="project" value="InterPro"/>
</dbReference>
<comment type="cofactor">
    <cofactor evidence="1">
        <name>L-ascorbate</name>
        <dbReference type="ChEBI" id="CHEBI:38290"/>
    </cofactor>
</comment>
<accession>A0A0L0FKC3</accession>
<evidence type="ECO:0000256" key="2">
    <source>
        <dbReference type="ARBA" id="ARBA00022723"/>
    </source>
</evidence>
<feature type="domain" description="Fe2OG dioxygenase" evidence="6">
    <location>
        <begin position="117"/>
        <end position="231"/>
    </location>
</feature>
<dbReference type="PANTHER" id="PTHR10869">
    <property type="entry name" value="PROLYL 4-HYDROXYLASE ALPHA SUBUNIT"/>
    <property type="match status" value="1"/>
</dbReference>
<dbReference type="Pfam" id="PF13640">
    <property type="entry name" value="2OG-FeII_Oxy_3"/>
    <property type="match status" value="1"/>
</dbReference>
<keyword evidence="8" id="KW-1185">Reference proteome</keyword>
<dbReference type="GO" id="GO:0004656">
    <property type="term" value="F:procollagen-proline 4-dioxygenase activity"/>
    <property type="evidence" value="ECO:0007669"/>
    <property type="project" value="TreeGrafter"/>
</dbReference>
<dbReference type="EMBL" id="KQ242800">
    <property type="protein sequence ID" value="KNC77224.1"/>
    <property type="molecule type" value="Genomic_DNA"/>
</dbReference>
<evidence type="ECO:0000313" key="7">
    <source>
        <dbReference type="EMBL" id="KNC77224.1"/>
    </source>
</evidence>
<dbReference type="InterPro" id="IPR044862">
    <property type="entry name" value="Pro_4_hyd_alph_FE2OG_OXY"/>
</dbReference>
<dbReference type="AlphaFoldDB" id="A0A0L0FKC3"/>
<dbReference type="Proteomes" id="UP000054560">
    <property type="component" value="Unassembled WGS sequence"/>
</dbReference>
<protein>
    <recommendedName>
        <fullName evidence="6">Fe2OG dioxygenase domain-containing protein</fullName>
    </recommendedName>
</protein>
<dbReference type="STRING" id="667725.A0A0L0FKC3"/>
<keyword evidence="2" id="KW-0479">Metal-binding</keyword>
<dbReference type="GO" id="GO:0005783">
    <property type="term" value="C:endoplasmic reticulum"/>
    <property type="evidence" value="ECO:0007669"/>
    <property type="project" value="TreeGrafter"/>
</dbReference>
<dbReference type="PANTHER" id="PTHR10869:SF246">
    <property type="entry name" value="TRANSMEMBRANE PROLYL 4-HYDROXYLASE"/>
    <property type="match status" value="1"/>
</dbReference>
<dbReference type="OrthoDB" id="1877616at2759"/>
<dbReference type="InterPro" id="IPR005123">
    <property type="entry name" value="Oxoglu/Fe-dep_dioxygenase_dom"/>
</dbReference>
<dbReference type="RefSeq" id="XP_014151126.1">
    <property type="nucleotide sequence ID" value="XM_014295651.1"/>
</dbReference>
<evidence type="ECO:0000313" key="8">
    <source>
        <dbReference type="Proteomes" id="UP000054560"/>
    </source>
</evidence>
<evidence type="ECO:0000256" key="4">
    <source>
        <dbReference type="ARBA" id="ARBA00023002"/>
    </source>
</evidence>
<dbReference type="PROSITE" id="PS51471">
    <property type="entry name" value="FE2OG_OXY"/>
    <property type="match status" value="1"/>
</dbReference>
<sequence length="237" mass="26545">MSSTHVMPAITVTEDENPSKAKVSVVPIASVTFPPKFEYKVVSKSPRIATISNLLTTEEMQSIIAIAKPRLKASRVVGDGVNSSARSSTSCRIPRAHKDVMSVLRRLSEITGYSIDNFETIQVVHYDETQEYKAHNDWFNPNGETYASHMKNGGQRLITIFCYLNDVTGGGETCFPKLDLKFAPHAGHAVLWYNRRRKDEEGGAGMDDRVLHAGTRVTGGEKWGMNVWIRERKYIKK</sequence>
<keyword evidence="5" id="KW-0408">Iron</keyword>
<evidence type="ECO:0000256" key="3">
    <source>
        <dbReference type="ARBA" id="ARBA00022964"/>
    </source>
</evidence>
<dbReference type="GeneID" id="25910816"/>
<keyword evidence="4" id="KW-0560">Oxidoreductase</keyword>
<dbReference type="InterPro" id="IPR006620">
    <property type="entry name" value="Pro_4_hyd_alph"/>
</dbReference>
<dbReference type="Gene3D" id="2.60.120.620">
    <property type="entry name" value="q2cbj1_9rhob like domain"/>
    <property type="match status" value="1"/>
</dbReference>
<organism evidence="7 8">
    <name type="scientific">Sphaeroforma arctica JP610</name>
    <dbReference type="NCBI Taxonomy" id="667725"/>
    <lineage>
        <taxon>Eukaryota</taxon>
        <taxon>Ichthyosporea</taxon>
        <taxon>Ichthyophonida</taxon>
        <taxon>Sphaeroforma</taxon>
    </lineage>
</organism>
<dbReference type="eggNOG" id="KOG1591">
    <property type="taxonomic scope" value="Eukaryota"/>
</dbReference>
<dbReference type="InterPro" id="IPR045054">
    <property type="entry name" value="P4HA-like"/>
</dbReference>
<reference evidence="7 8" key="1">
    <citation type="submission" date="2011-02" db="EMBL/GenBank/DDBJ databases">
        <title>The Genome Sequence of Sphaeroforma arctica JP610.</title>
        <authorList>
            <consortium name="The Broad Institute Genome Sequencing Platform"/>
            <person name="Russ C."/>
            <person name="Cuomo C."/>
            <person name="Young S.K."/>
            <person name="Zeng Q."/>
            <person name="Gargeya S."/>
            <person name="Alvarado L."/>
            <person name="Berlin A."/>
            <person name="Chapman S.B."/>
            <person name="Chen Z."/>
            <person name="Freedman E."/>
            <person name="Gellesch M."/>
            <person name="Goldberg J."/>
            <person name="Griggs A."/>
            <person name="Gujja S."/>
            <person name="Heilman E."/>
            <person name="Heiman D."/>
            <person name="Howarth C."/>
            <person name="Mehta T."/>
            <person name="Neiman D."/>
            <person name="Pearson M."/>
            <person name="Roberts A."/>
            <person name="Saif S."/>
            <person name="Shea T."/>
            <person name="Shenoy N."/>
            <person name="Sisk P."/>
            <person name="Stolte C."/>
            <person name="Sykes S."/>
            <person name="White J."/>
            <person name="Yandava C."/>
            <person name="Burger G."/>
            <person name="Gray M.W."/>
            <person name="Holland P.W.H."/>
            <person name="King N."/>
            <person name="Lang F.B.F."/>
            <person name="Roger A.J."/>
            <person name="Ruiz-Trillo I."/>
            <person name="Haas B."/>
            <person name="Nusbaum C."/>
            <person name="Birren B."/>
        </authorList>
    </citation>
    <scope>NUCLEOTIDE SEQUENCE [LARGE SCALE GENOMIC DNA]</scope>
    <source>
        <strain evidence="7 8">JP610</strain>
    </source>
</reference>
<proteinExistence type="predicted"/>
<dbReference type="SMART" id="SM00702">
    <property type="entry name" value="P4Hc"/>
    <property type="match status" value="1"/>
</dbReference>
<gene>
    <name evidence="7" type="ORF">SARC_10312</name>
</gene>
<dbReference type="GO" id="GO:0031418">
    <property type="term" value="F:L-ascorbic acid binding"/>
    <property type="evidence" value="ECO:0007669"/>
    <property type="project" value="InterPro"/>
</dbReference>
<evidence type="ECO:0000256" key="1">
    <source>
        <dbReference type="ARBA" id="ARBA00001961"/>
    </source>
</evidence>
<evidence type="ECO:0000259" key="6">
    <source>
        <dbReference type="PROSITE" id="PS51471"/>
    </source>
</evidence>
<name>A0A0L0FKC3_9EUKA</name>